<sequence length="77" mass="9738">MESILFSFRKRIIIKLLNFKMKKIFFLLKKININYIYITQHNNKIKRNKKTRIIFLFFYKYNINDFIHILKSRPYFL</sequence>
<gene>
    <name evidence="1" type="ORF">M951_chr2127</name>
</gene>
<dbReference type="Proteomes" id="UP000243670">
    <property type="component" value="Nucleomorph 2"/>
</dbReference>
<proteinExistence type="predicted"/>
<name>A0A060DGA2_9EUKA</name>
<dbReference type="AlphaFoldDB" id="A0A060DGA2"/>
<reference evidence="1 2" key="1">
    <citation type="journal article" date="2014" name="BMC Genomics">
        <title>Nucleomorph and plastid genome sequences of the chlorarachniophyte Lotharella oceanica: convergent reductive evolution and frequent recombination in nucleomorph-bearing algae.</title>
        <authorList>
            <person name="Tanifuji G."/>
            <person name="Onodera N.T."/>
            <person name="Brown M.W."/>
            <person name="Curtis B.A."/>
            <person name="Roger A.J."/>
            <person name="Ka-Shu Wong G."/>
            <person name="Melkonian M."/>
            <person name="Archibald J.M."/>
        </authorList>
    </citation>
    <scope>NUCLEOTIDE SEQUENCE [LARGE SCALE GENOMIC DNA]</scope>
    <source>
        <strain evidence="1 2">CCMP622</strain>
    </source>
</reference>
<accession>A0A060DGA2</accession>
<geneLocation type="nucleomorph" evidence="1"/>
<evidence type="ECO:0000313" key="2">
    <source>
        <dbReference type="Proteomes" id="UP000243670"/>
    </source>
</evidence>
<organism evidence="1 2">
    <name type="scientific">Lotharella oceanica</name>
    <dbReference type="NCBI Taxonomy" id="641309"/>
    <lineage>
        <taxon>Eukaryota</taxon>
        <taxon>Sar</taxon>
        <taxon>Rhizaria</taxon>
        <taxon>Cercozoa</taxon>
        <taxon>Chlorarachniophyceae</taxon>
        <taxon>Lotharella</taxon>
    </lineage>
</organism>
<protein>
    <submittedName>
        <fullName evidence="1">Uncharacterized protein</fullName>
    </submittedName>
</protein>
<keyword evidence="1" id="KW-0542">Nucleomorph</keyword>
<evidence type="ECO:0000313" key="1">
    <source>
        <dbReference type="EMBL" id="AIB09823.1"/>
    </source>
</evidence>
<dbReference type="EMBL" id="CP006628">
    <property type="protein sequence ID" value="AIB09823.1"/>
    <property type="molecule type" value="Genomic_DNA"/>
</dbReference>